<dbReference type="CDD" id="cd17157">
    <property type="entry name" value="DCX2_DCDC5"/>
    <property type="match status" value="1"/>
</dbReference>
<organism evidence="4 5">
    <name type="scientific">Paralvinella palmiformis</name>
    <dbReference type="NCBI Taxonomy" id="53620"/>
    <lineage>
        <taxon>Eukaryota</taxon>
        <taxon>Metazoa</taxon>
        <taxon>Spiralia</taxon>
        <taxon>Lophotrochozoa</taxon>
        <taxon>Annelida</taxon>
        <taxon>Polychaeta</taxon>
        <taxon>Sedentaria</taxon>
        <taxon>Canalipalpata</taxon>
        <taxon>Terebellida</taxon>
        <taxon>Terebelliformia</taxon>
        <taxon>Alvinellidae</taxon>
        <taxon>Paralvinella</taxon>
    </lineage>
</organism>
<dbReference type="Gene3D" id="2.80.10.50">
    <property type="match status" value="1"/>
</dbReference>
<feature type="region of interest" description="Disordered" evidence="2">
    <location>
        <begin position="2084"/>
        <end position="2110"/>
    </location>
</feature>
<dbReference type="InterPro" id="IPR035992">
    <property type="entry name" value="Ricin_B-like_lectins"/>
</dbReference>
<dbReference type="GO" id="GO:0030496">
    <property type="term" value="C:midbody"/>
    <property type="evidence" value="ECO:0007669"/>
    <property type="project" value="TreeGrafter"/>
</dbReference>
<dbReference type="InterPro" id="IPR036572">
    <property type="entry name" value="Doublecortin_dom_sf"/>
</dbReference>
<reference evidence="4" key="1">
    <citation type="journal article" date="2023" name="Mol. Biol. Evol.">
        <title>Third-Generation Sequencing Reveals the Adaptive Role of the Epigenome in Three Deep-Sea Polychaetes.</title>
        <authorList>
            <person name="Perez M."/>
            <person name="Aroh O."/>
            <person name="Sun Y."/>
            <person name="Lan Y."/>
            <person name="Juniper S.K."/>
            <person name="Young C.R."/>
            <person name="Angers B."/>
            <person name="Qian P.Y."/>
        </authorList>
    </citation>
    <scope>NUCLEOTIDE SEQUENCE</scope>
    <source>
        <strain evidence="4">P08H-3</strain>
    </source>
</reference>
<evidence type="ECO:0000256" key="1">
    <source>
        <dbReference type="SAM" id="Coils"/>
    </source>
</evidence>
<feature type="region of interest" description="Disordered" evidence="2">
    <location>
        <begin position="74"/>
        <end position="96"/>
    </location>
</feature>
<dbReference type="CDD" id="cd17158">
    <property type="entry name" value="DCX3_DCDC5"/>
    <property type="match status" value="1"/>
</dbReference>
<dbReference type="CDD" id="cd17156">
    <property type="entry name" value="DCX1_DCDC5"/>
    <property type="match status" value="1"/>
</dbReference>
<dbReference type="InterPro" id="IPR057424">
    <property type="entry name" value="Ubiquitin_DCDC1"/>
</dbReference>
<dbReference type="Proteomes" id="UP001208570">
    <property type="component" value="Unassembled WGS sequence"/>
</dbReference>
<dbReference type="Pfam" id="PF24478">
    <property type="entry name" value="DCX2_DCDC1"/>
    <property type="match status" value="1"/>
</dbReference>
<keyword evidence="1" id="KW-0175">Coiled coil</keyword>
<feature type="domain" description="Doublecortin" evidence="3">
    <location>
        <begin position="236"/>
        <end position="310"/>
    </location>
</feature>
<keyword evidence="5" id="KW-1185">Reference proteome</keyword>
<protein>
    <recommendedName>
        <fullName evidence="3">Doublecortin domain-containing protein</fullName>
    </recommendedName>
</protein>
<evidence type="ECO:0000313" key="4">
    <source>
        <dbReference type="EMBL" id="KAK2146357.1"/>
    </source>
</evidence>
<dbReference type="PANTHER" id="PTHR46302:SF3">
    <property type="entry name" value="DOUBLECORTIN DOMAIN-CONTAINING PROTEIN 1"/>
    <property type="match status" value="1"/>
</dbReference>
<dbReference type="InterPro" id="IPR003533">
    <property type="entry name" value="Doublecortin_dom"/>
</dbReference>
<dbReference type="Gene3D" id="3.10.20.230">
    <property type="entry name" value="Doublecortin domain"/>
    <property type="match status" value="1"/>
</dbReference>
<dbReference type="GO" id="GO:0008017">
    <property type="term" value="F:microtubule binding"/>
    <property type="evidence" value="ECO:0007669"/>
    <property type="project" value="InterPro"/>
</dbReference>
<feature type="coiled-coil region" evidence="1">
    <location>
        <begin position="1169"/>
        <end position="1206"/>
    </location>
</feature>
<dbReference type="EMBL" id="JAODUP010000614">
    <property type="protein sequence ID" value="KAK2146357.1"/>
    <property type="molecule type" value="Genomic_DNA"/>
</dbReference>
<evidence type="ECO:0000313" key="5">
    <source>
        <dbReference type="Proteomes" id="UP001208570"/>
    </source>
</evidence>
<name>A0AAD9J566_9ANNE</name>
<dbReference type="SUPFAM" id="SSF50370">
    <property type="entry name" value="Ricin B-like lectins"/>
    <property type="match status" value="1"/>
</dbReference>
<dbReference type="InterPro" id="IPR043188">
    <property type="entry name" value="DCDC1"/>
</dbReference>
<comment type="caution">
    <text evidence="4">The sequence shown here is derived from an EMBL/GenBank/DDBJ whole genome shotgun (WGS) entry which is preliminary data.</text>
</comment>
<gene>
    <name evidence="4" type="ORF">LSH36_614g01003</name>
</gene>
<feature type="compositionally biased region" description="Basic and acidic residues" evidence="2">
    <location>
        <begin position="1611"/>
        <end position="1621"/>
    </location>
</feature>
<proteinExistence type="predicted"/>
<accession>A0AAD9J566</accession>
<dbReference type="GO" id="GO:1902412">
    <property type="term" value="P:regulation of mitotic cytokinesis"/>
    <property type="evidence" value="ECO:0007669"/>
    <property type="project" value="InterPro"/>
</dbReference>
<dbReference type="CDD" id="cd17155">
    <property type="entry name" value="DCX_DCDC1"/>
    <property type="match status" value="1"/>
</dbReference>
<evidence type="ECO:0000256" key="2">
    <source>
        <dbReference type="SAM" id="MobiDB-lite"/>
    </source>
</evidence>
<dbReference type="GO" id="GO:0035556">
    <property type="term" value="P:intracellular signal transduction"/>
    <property type="evidence" value="ECO:0007669"/>
    <property type="project" value="InterPro"/>
</dbReference>
<feature type="coiled-coil region" evidence="1">
    <location>
        <begin position="494"/>
        <end position="528"/>
    </location>
</feature>
<dbReference type="PROSITE" id="PS50231">
    <property type="entry name" value="RICIN_B_LECTIN"/>
    <property type="match status" value="2"/>
</dbReference>
<feature type="region of interest" description="Disordered" evidence="2">
    <location>
        <begin position="1592"/>
        <end position="1660"/>
    </location>
</feature>
<dbReference type="SUPFAM" id="SSF89837">
    <property type="entry name" value="Doublecortin (DC)"/>
    <property type="match status" value="4"/>
</dbReference>
<feature type="compositionally biased region" description="Acidic residues" evidence="2">
    <location>
        <begin position="1627"/>
        <end position="1642"/>
    </location>
</feature>
<dbReference type="Pfam" id="PF25510">
    <property type="entry name" value="Ubiquitin_DCDC1"/>
    <property type="match status" value="1"/>
</dbReference>
<feature type="region of interest" description="Disordered" evidence="2">
    <location>
        <begin position="1809"/>
        <end position="1841"/>
    </location>
</feature>
<dbReference type="InterPro" id="IPR056415">
    <property type="entry name" value="DCX2_DCDC1"/>
</dbReference>
<evidence type="ECO:0000259" key="3">
    <source>
        <dbReference type="PROSITE" id="PS50309"/>
    </source>
</evidence>
<sequence length="2110" mass="239060">MPLKLELAESIRSGHHKITSKSRSERRRWENTTANFANYRPGKFDPIESLSLRDSIYMWPWFVSPDISSIPMTSIQRGDMSRPASAKVRGTGKTSLSSVDKASYEDLLVAQYLEELRKSAQNGQNPSKGSSPYMQKLAHTHVVLTSNITRRPQSAHVSISRSKGDSRYITNTEAWEADSPQGEIRRKRPLSAPVYKRPLSASYSTASHRPYSAKSGYGHTKALYRRQPRVIVVTAFKNGDRDLFCKVAAPSIRVLLEYCTDKLSLPNAARRIFLENGREVFMPKEIPRGADVYISTGEPFKNPYKPVKKQNQLSKNVMWTMNGLVWTQEGKKHSTKPKLSKRFRSLIEQSRRRVLVFKNGHGSQGSEIVADPDRFEDFLVACTAKLDLGSYARVLYDWEGQEIAQLDDAPVLDQCLQTWSTPVLGPLWVSKGEGFSPKGVDEFLKGLIAYTQAKLKEAKQYKEQLQLGQDEEMKDKVQIVAILSMSDQEIDETLEIVDKDIEEFSNALNRLKEQREKIQSLLKEETEEGYEYKLKHIDKLDYDHRIVGTKGLRLKVYENGSCYDPTVIYFNVQQSMRGVSNNKELLLARLLDQCSSSSYLANPKNNPAIRPVAKKLFNSMGQEIKNVFDLEFDQEVWLSFGEPWKNLYSFALTATFDSINVYDSPGGGIKVLKEPLRLDDVQKIEKSAMWEAFSGLPPHAKSIPEPPGSGVVVGLPEDAEGHQPVPSGVANDDPFTCEIQPNIATILCAKEKPSIMVVGSVVMDVKDPKRSSLWPAEVQNWVVSKAGYVYSRAMPQLVLTVLDVPVTTNLSHPVTGPKEKKIEGYLVGLQKKQSGLPNQQWKFTTEANMYAASHPELLLTYLGAKSGNEDTQLSNENEAGIHSQSGQPLYIAVCHRLTGRDSRAQRWALKQERFENLGQWKHTDADSEWHKKAYSWPIRMDGSLNEDYDWPMEGYLIPYAPPLRRKKSESSASAVPLRLLVMKNGVRDVAKSVPVVGPDLSNMRKDIGTKEKKGGKKHKDVDAESIDVDEMLHCDEDLTVLKLEFILFLERCTGLLDLPFAARRLFDEMGREHFSLATLHRDQLVYVSCGEPWSDPNLSKAEQQRRYLLANLASDVAKIQQFIALRDPQDLVLEVDGLIGPDTKLCVNQCAINMEAEQSKEQERHSAIMRAQEEDMKQREKQLQELAESEAQMTAHEKAHKYAEERLERLKWPWERVVNGGYDEESDEEERQYSNKELYRKFNRRRPKRKGDDALTLQKFVYEDGYIALSEHSNMVLGVQQTEGRISEVILVKRCPDDINQRWNMQDNGVIQAKHNSQMVLTVSLPSSASVDEDGAAISYLGCHVTVQALRVSQFGRANQRWLYEQNTGFIHAFHTDQMDKEITAANKANVCTFAVMGDTAIDQPGYVVQVQQEKGTPPKKILVCSSCARAMRGRHKLEKVQGHIDFACSMGNAKELGIKQVGSFQCLNGKVDLSTYEAEHTLEEWQSQLEKWREELSVRVIAREISAAKVPYTVKVLAYRNGDGRLKPGEMIVGSSVPGILDQCVYRLGLNQAARRLYMADGTLVLDTDDLIEWVQQEYVRQAKRQLRAEAKARRQQQQGETDGQETAEEGSKYLDKVDLDSNDSSLEDEEEEDGETEQTGESDQKDTDITVGSSATNRSEIDPWSNVILIPNPQEAIKSDGQLTTWKLFAKQPGQICLQVLRPSGEDPMAFFLTGQVTYDIPSSGQHVIDIKDRPLKVKRDDVIGFYSMSTPVIPYDVEEGSDLCPYYLLPPEKPKLGQMLNLEVLHQSGTRRYSVCAVIKPNEIDEKPAAEPIPPRPKTAARSGRKPDKPKKKRVEIKPPPIDMVLRYPIEVWVSVGEPFIKPEKVEKTFEYEQQLREERAAVSYELEKEKHVLRQMQGRRYEEQNPGSYKVTRNPYTPVLKEGHWQEPTLTELQKHDMVHQLQTHLAEMRSAQKPKGVKVCNVKTTHRLYTQPAMKRLLIFPNGDSLERAQYVWGENLDQLCINATMRLNLRKSGKYLFGLDGTLIDDFNSLERDQLICVSSDKHFLRPKESQQVIEIKARWGRARKQYGRHATDIVVTSSKNPQVDVDPFGPSKLAGGPGKDDDQ</sequence>
<dbReference type="PROSITE" id="PS50309">
    <property type="entry name" value="DC"/>
    <property type="match status" value="1"/>
</dbReference>
<dbReference type="PANTHER" id="PTHR46302">
    <property type="entry name" value="DOUBLECORTIN DOMAIN-CONTAINING PROTEIN 1"/>
    <property type="match status" value="1"/>
</dbReference>